<dbReference type="Proteomes" id="UP000596202">
    <property type="component" value="Chromosome"/>
</dbReference>
<evidence type="ECO:0000313" key="2">
    <source>
        <dbReference type="Proteomes" id="UP000596202"/>
    </source>
</evidence>
<gene>
    <name evidence="1" type="ORF">I6I88_07910</name>
</gene>
<dbReference type="InterPro" id="IPR038765">
    <property type="entry name" value="Papain-like_cys_pep_sf"/>
</dbReference>
<dbReference type="Pfam" id="PF14107">
    <property type="entry name" value="DUF4280"/>
    <property type="match status" value="1"/>
</dbReference>
<proteinExistence type="predicted"/>
<dbReference type="GeneID" id="93527575"/>
<dbReference type="Gene3D" id="1.10.530.10">
    <property type="match status" value="1"/>
</dbReference>
<dbReference type="InterPro" id="IPR023346">
    <property type="entry name" value="Lysozyme-like_dom_sf"/>
</dbReference>
<dbReference type="RefSeq" id="WP_002992313.1">
    <property type="nucleotide sequence ID" value="NZ_CP068108.1"/>
</dbReference>
<accession>A0A9Q6ZJP7</accession>
<name>A0A9Q6ZJP7_MYROD</name>
<organism evidence="1 2">
    <name type="scientific">Myroides odoratus</name>
    <name type="common">Flavobacterium odoratum</name>
    <dbReference type="NCBI Taxonomy" id="256"/>
    <lineage>
        <taxon>Bacteria</taxon>
        <taxon>Pseudomonadati</taxon>
        <taxon>Bacteroidota</taxon>
        <taxon>Flavobacteriia</taxon>
        <taxon>Flavobacteriales</taxon>
        <taxon>Flavobacteriaceae</taxon>
        <taxon>Myroides</taxon>
    </lineage>
</organism>
<dbReference type="SUPFAM" id="SSF53955">
    <property type="entry name" value="Lysozyme-like"/>
    <property type="match status" value="1"/>
</dbReference>
<reference evidence="1 2" key="1">
    <citation type="submission" date="2021-01" db="EMBL/GenBank/DDBJ databases">
        <title>FDA dAtabase for Regulatory Grade micrObial Sequences (FDA-ARGOS): Supporting development and validation of Infectious Disease Dx tests.</title>
        <authorList>
            <person name="Sproer C."/>
            <person name="Gronow S."/>
            <person name="Severitt S."/>
            <person name="Schroder I."/>
            <person name="Tallon L."/>
            <person name="Sadzewicz L."/>
            <person name="Zhao X."/>
            <person name="Boylan J."/>
            <person name="Ott S."/>
            <person name="Bowen H."/>
            <person name="Vavikolanu K."/>
            <person name="Mehta A."/>
            <person name="Aluvathingal J."/>
            <person name="Nadendla S."/>
            <person name="Lowell S."/>
            <person name="Myers T."/>
            <person name="Yan Y."/>
            <person name="Sichtig H."/>
        </authorList>
    </citation>
    <scope>NUCLEOTIDE SEQUENCE [LARGE SCALE GENOMIC DNA]</scope>
    <source>
        <strain evidence="1 2">FDAARGOS_1131</strain>
    </source>
</reference>
<dbReference type="SUPFAM" id="SSF54001">
    <property type="entry name" value="Cysteine proteinases"/>
    <property type="match status" value="1"/>
</dbReference>
<protein>
    <submittedName>
        <fullName evidence="1">DUF4280 domain-containing protein</fullName>
    </submittedName>
</protein>
<dbReference type="InterPro" id="IPR025460">
    <property type="entry name" value="DUF4280"/>
</dbReference>
<sequence length="1556" mass="177675">MKKQTSIPSPSVSEFIVCSGAQCTCTGNPSLFPELRISTHKKYYANAVDKLIATIEDTQFVEGPSPFKTCKHKKGYDKSCLYQPLGFWKVEANVDFPSIGERDILTETGTLQCIMGGTISIHHHGQVITMEEDQEQQETGTVEEEKTGVDLIEEKTGEASSPQTLRYVSNVDSITLVNLDELHWGALTPENPRALRVGLGEEMIFRASTPLEEDKQYISWSVIQSCGDSSLFEVGKTGQTFHVQTTAESVDYQAHPTTHRAFSWEPTQTGVYLISAARTPKEEAAKTYYGTFYYYIEVVNQAVLTLLELNQPPTSTRVVGDQVKITLHSTIRLSQERVDQLRIKVHVKEGDSHTQTAVVFCSTGKHQFTQVGTVIQAVYTCTNAHTYQIEVWENSKRSLAIPPQYFQVYANAVLSISPQVERIRLGSRITFTVDLQNKQTITPTQVKWLIRSPGSKQFQQHFIRHTTVTLDFTVEGTYVIACVYGNFWTGKDKVTQTIQVMANQLEQLTLSPSHASSTSVQKTQKQVYQVYRQAIVTLTLETTLGYQSPTADVYVEAQELHQPNVFQRLLHYVFPEKENQPASIIHANVDGEIRYTLTYVKGPKKQTGFDLSMYYVNPKRQQAIQRDLKELEATESADTLANQPLEAIEIYPIHTQTEGIVLQSNLATLDLQLEEVGLYRLEVLFNNQTYTCEIDCTEGKVNRWEFINALDQHQPTLSFNEDFAIALEIKGFEDQSATICYWYDSRNRERDLLELFRDTVGFDSQGKGTHVVKSFSDFWKTFARQAPEGKGEEYAIFFTLSEEIGLSNVKRELFEKKEALFGHVFPVDTVNTYAYILKKYRIEAYFNTANHRRLIRPILYKEPIELEVVRILGRYDQDEILPDTLTVTLYENTNQSFLKLEFKDRKATSFSLTFPKGQHTIYHPLDTGDELIYKGNTHKKDKELASTPRVFYLGISYEAKTKGPLYNQNPYTVKKTAVEVLFPKGYERNRANDHLLIQPFQPEIEEGLPRTEAQKRAKENLLRLATYHKDNKLGYLYLHQLKLVEKFVFNQTFKEHSIPIVVERRPKDKKEVVPDSHSDCPRCKAPVTSAQLLQIFPGSDAAVLEAIAKAYTDYMTVFEMNTCWNKAHFFSQVFAESGSPLKIRKENLDYSALLLETGNERRKGKTWVKGDTVNQIGGYYTDGNYRSQSVRLNNFFQNKQHSNKYGRKDLNAPNDSGIQAANQRMIADLVYGGRFGNDKNKPGGEGWKFRGRGYIQITFRASYEQANKYTTKLLGVEVLTEEGADKVGTDPQVAMVASMAYWAWRDKKANHYSNLEWNVDEVSKKIGNNVAYAEKKKVFQDKTSKVFQIDTCDFTYFPDYGDGVLEMMKRYAEKGNKYKQDNNRTSLKYKDIVEVDCSEFVCIYLHLLGVTKQVAHVVTSGMITEEIFRKNLTSTINEQCTVDFVSGKNPDFEPLPGDIFVWSTSTRGHCGIVYKYNKEKKIVTILEALGESADMNTHLDNKFPYLNKNDKNRIKELGIDNNHTRVSYYLLKGKALQGHVGWIGYYRPRGYVKKLK</sequence>
<evidence type="ECO:0000313" key="1">
    <source>
        <dbReference type="EMBL" id="QQU01649.1"/>
    </source>
</evidence>
<dbReference type="EMBL" id="CP068108">
    <property type="protein sequence ID" value="QQU01649.1"/>
    <property type="molecule type" value="Genomic_DNA"/>
</dbReference>
<dbReference type="OrthoDB" id="961266at2"/>